<feature type="transmembrane region" description="Helical" evidence="2">
    <location>
        <begin position="257"/>
        <end position="274"/>
    </location>
</feature>
<evidence type="ECO:0000256" key="1">
    <source>
        <dbReference type="SAM" id="MobiDB-lite"/>
    </source>
</evidence>
<feature type="transmembrane region" description="Helical" evidence="2">
    <location>
        <begin position="347"/>
        <end position="366"/>
    </location>
</feature>
<feature type="transmembrane region" description="Helical" evidence="2">
    <location>
        <begin position="130"/>
        <end position="151"/>
    </location>
</feature>
<proteinExistence type="predicted"/>
<feature type="transmembrane region" description="Helical" evidence="2">
    <location>
        <begin position="98"/>
        <end position="118"/>
    </location>
</feature>
<feature type="transmembrane region" description="Helical" evidence="2">
    <location>
        <begin position="206"/>
        <end position="226"/>
    </location>
</feature>
<keyword evidence="2" id="KW-0812">Transmembrane</keyword>
<accession>A0A1I1DNE6</accession>
<dbReference type="STRING" id="1164594.SAMN05216204_101221"/>
<dbReference type="OrthoDB" id="7055135at2"/>
<dbReference type="RefSeq" id="WP_091869945.1">
    <property type="nucleotide sequence ID" value="NZ_FOLD01000001.1"/>
</dbReference>
<feature type="transmembrane region" description="Helical" evidence="2">
    <location>
        <begin position="163"/>
        <end position="180"/>
    </location>
</feature>
<organism evidence="4 5">
    <name type="scientific">Massilia yuzhufengensis</name>
    <dbReference type="NCBI Taxonomy" id="1164594"/>
    <lineage>
        <taxon>Bacteria</taxon>
        <taxon>Pseudomonadati</taxon>
        <taxon>Pseudomonadota</taxon>
        <taxon>Betaproteobacteria</taxon>
        <taxon>Burkholderiales</taxon>
        <taxon>Oxalobacteraceae</taxon>
        <taxon>Telluria group</taxon>
        <taxon>Massilia</taxon>
    </lineage>
</organism>
<feature type="transmembrane region" description="Helical" evidence="2">
    <location>
        <begin position="378"/>
        <end position="395"/>
    </location>
</feature>
<keyword evidence="2" id="KW-0472">Membrane</keyword>
<feature type="transmembrane region" description="Helical" evidence="2">
    <location>
        <begin position="320"/>
        <end position="340"/>
    </location>
</feature>
<evidence type="ECO:0000313" key="4">
    <source>
        <dbReference type="EMBL" id="SFB74578.1"/>
    </source>
</evidence>
<keyword evidence="2" id="KW-1133">Transmembrane helix</keyword>
<feature type="region of interest" description="Disordered" evidence="1">
    <location>
        <begin position="1"/>
        <end position="21"/>
    </location>
</feature>
<evidence type="ECO:0000259" key="3">
    <source>
        <dbReference type="Pfam" id="PF04892"/>
    </source>
</evidence>
<feature type="transmembrane region" description="Helical" evidence="2">
    <location>
        <begin position="233"/>
        <end position="251"/>
    </location>
</feature>
<protein>
    <submittedName>
        <fullName evidence="4">VanZ like family protein</fullName>
    </submittedName>
</protein>
<dbReference type="Pfam" id="PF04892">
    <property type="entry name" value="VanZ"/>
    <property type="match status" value="1"/>
</dbReference>
<feature type="transmembrane region" description="Helical" evidence="2">
    <location>
        <begin position="30"/>
        <end position="52"/>
    </location>
</feature>
<evidence type="ECO:0000313" key="5">
    <source>
        <dbReference type="Proteomes" id="UP000198639"/>
    </source>
</evidence>
<feature type="transmembrane region" description="Helical" evidence="2">
    <location>
        <begin position="281"/>
        <end position="300"/>
    </location>
</feature>
<evidence type="ECO:0000256" key="2">
    <source>
        <dbReference type="SAM" id="Phobius"/>
    </source>
</evidence>
<reference evidence="5" key="1">
    <citation type="submission" date="2016-10" db="EMBL/GenBank/DDBJ databases">
        <authorList>
            <person name="Varghese N."/>
            <person name="Submissions S."/>
        </authorList>
    </citation>
    <scope>NUCLEOTIDE SEQUENCE [LARGE SCALE GENOMIC DNA]</scope>
    <source>
        <strain evidence="5">CGMCC 1.12041</strain>
    </source>
</reference>
<dbReference type="InterPro" id="IPR006976">
    <property type="entry name" value="VanZ-like"/>
</dbReference>
<feature type="domain" description="VanZ-like" evidence="3">
    <location>
        <begin position="42"/>
        <end position="142"/>
    </location>
</feature>
<keyword evidence="5" id="KW-1185">Reference proteome</keyword>
<name>A0A1I1DNE6_9BURK</name>
<dbReference type="EMBL" id="FOLD01000001">
    <property type="protein sequence ID" value="SFB74578.1"/>
    <property type="molecule type" value="Genomic_DNA"/>
</dbReference>
<dbReference type="Proteomes" id="UP000198639">
    <property type="component" value="Unassembled WGS sequence"/>
</dbReference>
<feature type="transmembrane region" description="Helical" evidence="2">
    <location>
        <begin position="72"/>
        <end position="91"/>
    </location>
</feature>
<dbReference type="AlphaFoldDB" id="A0A1I1DNE6"/>
<gene>
    <name evidence="4" type="ORF">SAMN05216204_101221</name>
</gene>
<sequence>MPEQVVRPATAGRTAMTPHGVMPSRTPARVLLGAMTLFIVYGSLFPFNFTATPLPLSRFLAEVDLLANRADAIDNFFLFFPLGIALYASFFRWRARTFGAVLALLSLAIGIQLAQLYLPSRTASLSDAVWNTLGIMSGMLVATQAQAVLAAQVAAHSDKRDNFLLALIALWLCYESFPFVPTLDLGMLRAHARSLVFSPPFEPSRLLQHAGAATLAAVAMMHMGWLRRPQRGLMLLGAMALGLEVCVPYGTLRRETLLGIVLGLAAGHLLACGGPTRNARLVMLLALSMLVFTILTPYRGQGQGSDFTWTPFPHLLLYGSVGRLPPAAFEALAIGAMLWAGQRLARGSALGCCMLTLLVACLFELWRVCVAGYDGDTTLMVLALALAPCAVAWRPRADSVAP</sequence>